<dbReference type="STRING" id="1217970.SAMN05444002_2045"/>
<evidence type="ECO:0000256" key="2">
    <source>
        <dbReference type="ARBA" id="ARBA00008520"/>
    </source>
</evidence>
<dbReference type="SUPFAM" id="SSF53850">
    <property type="entry name" value="Periplasmic binding protein-like II"/>
    <property type="match status" value="1"/>
</dbReference>
<dbReference type="PANTHER" id="PTHR43649:SF17">
    <property type="entry name" value="ABC TRANSPORTER SOLUTE BINDING PROTEIN-SUGAR TRANSPORT"/>
    <property type="match status" value="1"/>
</dbReference>
<dbReference type="Gene3D" id="3.40.190.10">
    <property type="entry name" value="Periplasmic binding protein-like II"/>
    <property type="match status" value="2"/>
</dbReference>
<evidence type="ECO:0000313" key="4">
    <source>
        <dbReference type="Proteomes" id="UP000184932"/>
    </source>
</evidence>
<organism evidence="3 4">
    <name type="scientific">Vannielia litorea</name>
    <dbReference type="NCBI Taxonomy" id="1217970"/>
    <lineage>
        <taxon>Bacteria</taxon>
        <taxon>Pseudomonadati</taxon>
        <taxon>Pseudomonadota</taxon>
        <taxon>Alphaproteobacteria</taxon>
        <taxon>Rhodobacterales</taxon>
        <taxon>Paracoccaceae</taxon>
        <taxon>Vannielia</taxon>
    </lineage>
</organism>
<protein>
    <submittedName>
        <fullName evidence="3">Carbohydrate ABC transporter substrate-binding protein, CUT1 family</fullName>
    </submittedName>
</protein>
<accession>A0A1N6FXW6</accession>
<dbReference type="GO" id="GO:0042597">
    <property type="term" value="C:periplasmic space"/>
    <property type="evidence" value="ECO:0007669"/>
    <property type="project" value="UniProtKB-SubCell"/>
</dbReference>
<evidence type="ECO:0000256" key="1">
    <source>
        <dbReference type="ARBA" id="ARBA00004418"/>
    </source>
</evidence>
<sequence length="531" mass="60326">MTAIRNREDTMRNLKLTVAVLGTTALTAPALAEGHLPIVEEPLELTIHMHWPRAQGYGVGGDASKIYPVEEVAREMTGIHLIDKTSGKNVTDQAEAMNLLLAQGNLPDIVGGHLIQQPVNQYGPEGAFVPLNELVEEHAPNIAKFWEEHPGLKEAISSYDGNYYYIPYLPDGKFGRAWYIRQDWLDKLGLEQPQNVDELYEVFKAFRDGDPNGNGKKDEIPYFARQWEEVNRLLTLWDARSSGSDTYHDFYVNDEGSVVHPYAQEAYRDGIANIAKWYAEGLIDPEIFTRGSSSRDYLLSENLGGSTHDWFASTSGYNDALKDKVEGFNFIPFLPPASAGGVRMEEHRRIPIKPDGWAISYSNEHPVETIKYFDFFFTPEGSNLANFGVEGKTWDMVDGEPIYKPEVLNSDSPVNSQMYLEGAQIYRGYPQDYRYEWQWTSQAAREGIELYDANDLLIDQFLGVAMNKEEQAVYDKYWPSLRTYMLERNQAWILGSGDVNADWDAYVETLDKMGYQEVIEVLNSAYARQYG</sequence>
<dbReference type="Pfam" id="PF01547">
    <property type="entry name" value="SBP_bac_1"/>
    <property type="match status" value="1"/>
</dbReference>
<dbReference type="AlphaFoldDB" id="A0A1N6FXW6"/>
<reference evidence="4" key="1">
    <citation type="submission" date="2016-11" db="EMBL/GenBank/DDBJ databases">
        <authorList>
            <person name="Varghese N."/>
            <person name="Submissions S."/>
        </authorList>
    </citation>
    <scope>NUCLEOTIDE SEQUENCE [LARGE SCALE GENOMIC DNA]</scope>
    <source>
        <strain evidence="4">DSM 29440</strain>
    </source>
</reference>
<gene>
    <name evidence="3" type="ORF">SAMN05444002_2045</name>
</gene>
<comment type="similarity">
    <text evidence="2">Belongs to the bacterial solute-binding protein 1 family.</text>
</comment>
<proteinExistence type="inferred from homology"/>
<dbReference type="PANTHER" id="PTHR43649">
    <property type="entry name" value="ARABINOSE-BINDING PROTEIN-RELATED"/>
    <property type="match status" value="1"/>
</dbReference>
<dbReference type="InterPro" id="IPR006059">
    <property type="entry name" value="SBP"/>
</dbReference>
<dbReference type="RefSeq" id="WP_245794422.1">
    <property type="nucleotide sequence ID" value="NZ_FSRL01000001.1"/>
</dbReference>
<comment type="subcellular location">
    <subcellularLocation>
        <location evidence="1">Periplasm</location>
    </subcellularLocation>
</comment>
<name>A0A1N6FXW6_9RHOB</name>
<dbReference type="Proteomes" id="UP000184932">
    <property type="component" value="Unassembled WGS sequence"/>
</dbReference>
<keyword evidence="4" id="KW-1185">Reference proteome</keyword>
<dbReference type="EMBL" id="FSRL01000001">
    <property type="protein sequence ID" value="SIO00041.1"/>
    <property type="molecule type" value="Genomic_DNA"/>
</dbReference>
<evidence type="ECO:0000313" key="3">
    <source>
        <dbReference type="EMBL" id="SIO00041.1"/>
    </source>
</evidence>
<dbReference type="InterPro" id="IPR050490">
    <property type="entry name" value="Bact_solute-bd_prot1"/>
</dbReference>